<evidence type="ECO:0000313" key="3">
    <source>
        <dbReference type="EMBL" id="GAG02903.1"/>
    </source>
</evidence>
<feature type="transmembrane region" description="Helical" evidence="2">
    <location>
        <begin position="67"/>
        <end position="89"/>
    </location>
</feature>
<keyword evidence="2" id="KW-1133">Transmembrane helix</keyword>
<dbReference type="AlphaFoldDB" id="X0URJ6"/>
<evidence type="ECO:0000256" key="1">
    <source>
        <dbReference type="SAM" id="MobiDB-lite"/>
    </source>
</evidence>
<gene>
    <name evidence="3" type="ORF">S01H1_40045</name>
</gene>
<reference evidence="3" key="1">
    <citation type="journal article" date="2014" name="Front. Microbiol.">
        <title>High frequency of phylogenetically diverse reductive dehalogenase-homologous genes in deep subseafloor sedimentary metagenomes.</title>
        <authorList>
            <person name="Kawai M."/>
            <person name="Futagami T."/>
            <person name="Toyoda A."/>
            <person name="Takaki Y."/>
            <person name="Nishi S."/>
            <person name="Hori S."/>
            <person name="Arai W."/>
            <person name="Tsubouchi T."/>
            <person name="Morono Y."/>
            <person name="Uchiyama I."/>
            <person name="Ito T."/>
            <person name="Fujiyama A."/>
            <person name="Inagaki F."/>
            <person name="Takami H."/>
        </authorList>
    </citation>
    <scope>NUCLEOTIDE SEQUENCE</scope>
    <source>
        <strain evidence="3">Expedition CK06-06</strain>
    </source>
</reference>
<protein>
    <submittedName>
        <fullName evidence="3">Uncharacterized protein</fullName>
    </submittedName>
</protein>
<organism evidence="3">
    <name type="scientific">marine sediment metagenome</name>
    <dbReference type="NCBI Taxonomy" id="412755"/>
    <lineage>
        <taxon>unclassified sequences</taxon>
        <taxon>metagenomes</taxon>
        <taxon>ecological metagenomes</taxon>
    </lineage>
</organism>
<dbReference type="EMBL" id="BARS01025329">
    <property type="protein sequence ID" value="GAG02903.1"/>
    <property type="molecule type" value="Genomic_DNA"/>
</dbReference>
<proteinExistence type="predicted"/>
<accession>X0URJ6</accession>
<comment type="caution">
    <text evidence="3">The sequence shown here is derived from an EMBL/GenBank/DDBJ whole genome shotgun (WGS) entry which is preliminary data.</text>
</comment>
<sequence>LTGSLRLELDAHRLRCRRCQQTLAMMEACEHVLTADQRVPALAEDFTERVMSDVVHRRRIPGRLRSTRVAVAVGFGLQAAAVLILAIIFQSKPGQPVDAPLIVGPPGAAEVVLGPEAASNDGVGFSELLGGPRSAGATFLAAFIAPVSEIKHAVVGWTNITNLPPMLEPSGREQSPPPSTLSDQYSL</sequence>
<feature type="region of interest" description="Disordered" evidence="1">
    <location>
        <begin position="166"/>
        <end position="187"/>
    </location>
</feature>
<evidence type="ECO:0000256" key="2">
    <source>
        <dbReference type="SAM" id="Phobius"/>
    </source>
</evidence>
<feature type="non-terminal residue" evidence="3">
    <location>
        <position position="1"/>
    </location>
</feature>
<keyword evidence="2" id="KW-0472">Membrane</keyword>
<name>X0URJ6_9ZZZZ</name>
<keyword evidence="2" id="KW-0812">Transmembrane</keyword>